<evidence type="ECO:0000313" key="3">
    <source>
        <dbReference type="Proteomes" id="UP000654345"/>
    </source>
</evidence>
<dbReference type="SUPFAM" id="SSF54593">
    <property type="entry name" value="Glyoxalase/Bleomycin resistance protein/Dihydroxybiphenyl dioxygenase"/>
    <property type="match status" value="1"/>
</dbReference>
<dbReference type="InterPro" id="IPR029068">
    <property type="entry name" value="Glyas_Bleomycin-R_OHBP_Dase"/>
</dbReference>
<accession>A0ABQ3UT23</accession>
<dbReference type="Pfam" id="PF18029">
    <property type="entry name" value="Glyoxalase_6"/>
    <property type="match status" value="1"/>
</dbReference>
<protein>
    <submittedName>
        <fullName evidence="2">Glyoxalase</fullName>
    </submittedName>
</protein>
<dbReference type="PANTHER" id="PTHR33993">
    <property type="entry name" value="GLYOXALASE-RELATED"/>
    <property type="match status" value="1"/>
</dbReference>
<feature type="domain" description="VOC" evidence="1">
    <location>
        <begin position="5"/>
        <end position="118"/>
    </location>
</feature>
<reference evidence="2 3" key="1">
    <citation type="journal article" date="2021" name="Int. J. Syst. Evol. Microbiol.">
        <title>Reticulibacter mediterranei gen. nov., sp. nov., within the new family Reticulibacteraceae fam. nov., and Ktedonospora formicarum gen. nov., sp. nov., Ktedonobacter robiniae sp. nov., Dictyobacter formicarum sp. nov. and Dictyobacter arantiisoli sp. nov., belonging to the class Ktedonobacteria.</title>
        <authorList>
            <person name="Yabe S."/>
            <person name="Zheng Y."/>
            <person name="Wang C.M."/>
            <person name="Sakai Y."/>
            <person name="Abe K."/>
            <person name="Yokota A."/>
            <person name="Donadio S."/>
            <person name="Cavaletti L."/>
            <person name="Monciardini P."/>
        </authorList>
    </citation>
    <scope>NUCLEOTIDE SEQUENCE [LARGE SCALE GENOMIC DNA]</scope>
    <source>
        <strain evidence="2 3">SOSP1-30</strain>
    </source>
</reference>
<dbReference type="Proteomes" id="UP000654345">
    <property type="component" value="Unassembled WGS sequence"/>
</dbReference>
<dbReference type="Gene3D" id="3.10.180.10">
    <property type="entry name" value="2,3-Dihydroxybiphenyl 1,2-Dioxygenase, domain 1"/>
    <property type="match status" value="1"/>
</dbReference>
<evidence type="ECO:0000313" key="2">
    <source>
        <dbReference type="EMBL" id="GHO55948.1"/>
    </source>
</evidence>
<proteinExistence type="predicted"/>
<organism evidence="2 3">
    <name type="scientific">Ktedonobacter robiniae</name>
    <dbReference type="NCBI Taxonomy" id="2778365"/>
    <lineage>
        <taxon>Bacteria</taxon>
        <taxon>Bacillati</taxon>
        <taxon>Chloroflexota</taxon>
        <taxon>Ktedonobacteria</taxon>
        <taxon>Ktedonobacterales</taxon>
        <taxon>Ktedonobacteraceae</taxon>
        <taxon>Ktedonobacter</taxon>
    </lineage>
</organism>
<dbReference type="RefSeq" id="WP_201372563.1">
    <property type="nucleotide sequence ID" value="NZ_BNJG01000002.1"/>
</dbReference>
<dbReference type="EMBL" id="BNJG01000002">
    <property type="protein sequence ID" value="GHO55948.1"/>
    <property type="molecule type" value="Genomic_DNA"/>
</dbReference>
<dbReference type="InterPro" id="IPR041581">
    <property type="entry name" value="Glyoxalase_6"/>
</dbReference>
<dbReference type="CDD" id="cd07247">
    <property type="entry name" value="SgaA_N_like"/>
    <property type="match status" value="1"/>
</dbReference>
<dbReference type="InterPro" id="IPR052164">
    <property type="entry name" value="Anthracycline_SecMetBiosynth"/>
</dbReference>
<dbReference type="PROSITE" id="PS51819">
    <property type="entry name" value="VOC"/>
    <property type="match status" value="1"/>
</dbReference>
<name>A0ABQ3UT23_9CHLR</name>
<dbReference type="InterPro" id="IPR037523">
    <property type="entry name" value="VOC_core"/>
</dbReference>
<evidence type="ECO:0000259" key="1">
    <source>
        <dbReference type="PROSITE" id="PS51819"/>
    </source>
</evidence>
<sequence length="122" mass="13177">MSDHPICHIEIPATDPATLSTFYTEVFDWQIEGVDPTRNAHLFHVQRGPGGAFVQAGENTGIQPGHVLIYLFTEDIDATLAKAEELGATTLTPKTEVPYGWTAVFADPAGNRIALFSTPGHS</sequence>
<comment type="caution">
    <text evidence="2">The sequence shown here is derived from an EMBL/GenBank/DDBJ whole genome shotgun (WGS) entry which is preliminary data.</text>
</comment>
<gene>
    <name evidence="2" type="ORF">KSB_44230</name>
</gene>
<keyword evidence="3" id="KW-1185">Reference proteome</keyword>